<gene>
    <name evidence="2" type="ORF">IMG5_127340</name>
</gene>
<dbReference type="InParanoid" id="G0QVW5"/>
<name>G0QVW5_ICHMU</name>
<dbReference type="GeneID" id="14906746"/>
<proteinExistence type="predicted"/>
<sequence>MQQIFLFIFQILLNLFFCSQYFEEYNKYDYLDNGDNWQWDDIQNCKKSLIQSPIDLTIENSQISENQYMFPHYNPGKMNVTKLNTTVYLNSVDDTGLGRYFQNGLYKIQNSV</sequence>
<evidence type="ECO:0000313" key="3">
    <source>
        <dbReference type="Proteomes" id="UP000008983"/>
    </source>
</evidence>
<evidence type="ECO:0000256" key="1">
    <source>
        <dbReference type="SAM" id="SignalP"/>
    </source>
</evidence>
<dbReference type="Proteomes" id="UP000008983">
    <property type="component" value="Unassembled WGS sequence"/>
</dbReference>
<dbReference type="SUPFAM" id="SSF51069">
    <property type="entry name" value="Carbonic anhydrase"/>
    <property type="match status" value="1"/>
</dbReference>
<dbReference type="AlphaFoldDB" id="G0QVW5"/>
<dbReference type="RefSeq" id="XP_004032217.1">
    <property type="nucleotide sequence ID" value="XM_004032169.1"/>
</dbReference>
<feature type="chain" id="PRO_5003408186" evidence="1">
    <location>
        <begin position="22"/>
        <end position="112"/>
    </location>
</feature>
<reference evidence="2 3" key="1">
    <citation type="submission" date="2011-07" db="EMBL/GenBank/DDBJ databases">
        <authorList>
            <person name="Coyne R."/>
            <person name="Brami D."/>
            <person name="Johnson J."/>
            <person name="Hostetler J."/>
            <person name="Hannick L."/>
            <person name="Clark T."/>
            <person name="Cassidy-Hanley D."/>
            <person name="Inman J."/>
        </authorList>
    </citation>
    <scope>NUCLEOTIDE SEQUENCE [LARGE SCALE GENOMIC DNA]</scope>
    <source>
        <strain evidence="2 3">G5</strain>
    </source>
</reference>
<organism evidence="2 3">
    <name type="scientific">Ichthyophthirius multifiliis</name>
    <name type="common">White spot disease agent</name>
    <name type="synonym">Ich</name>
    <dbReference type="NCBI Taxonomy" id="5932"/>
    <lineage>
        <taxon>Eukaryota</taxon>
        <taxon>Sar</taxon>
        <taxon>Alveolata</taxon>
        <taxon>Ciliophora</taxon>
        <taxon>Intramacronucleata</taxon>
        <taxon>Oligohymenophorea</taxon>
        <taxon>Hymenostomatida</taxon>
        <taxon>Ophryoglenina</taxon>
        <taxon>Ichthyophthirius</taxon>
    </lineage>
</organism>
<protein>
    <submittedName>
        <fullName evidence="2">Uncharacterized protein</fullName>
    </submittedName>
</protein>
<keyword evidence="3" id="KW-1185">Reference proteome</keyword>
<feature type="signal peptide" evidence="1">
    <location>
        <begin position="1"/>
        <end position="21"/>
    </location>
</feature>
<accession>G0QVW5</accession>
<evidence type="ECO:0000313" key="2">
    <source>
        <dbReference type="EMBL" id="EGR30630.1"/>
    </source>
</evidence>
<dbReference type="EMBL" id="GL983967">
    <property type="protein sequence ID" value="EGR30630.1"/>
    <property type="molecule type" value="Genomic_DNA"/>
</dbReference>
<keyword evidence="1" id="KW-0732">Signal</keyword>
<dbReference type="STRING" id="857967.G0QVW5"/>
<dbReference type="InterPro" id="IPR036398">
    <property type="entry name" value="CA_dom_sf"/>
</dbReference>